<dbReference type="EMBL" id="BFAD01000008">
    <property type="protein sequence ID" value="GBE85951.1"/>
    <property type="molecule type" value="Genomic_DNA"/>
</dbReference>
<comment type="cofactor">
    <cofactor evidence="1 9">
        <name>heme</name>
        <dbReference type="ChEBI" id="CHEBI:30413"/>
    </cofactor>
</comment>
<dbReference type="Proteomes" id="UP000287166">
    <property type="component" value="Unassembled WGS sequence"/>
</dbReference>
<evidence type="ECO:0000256" key="8">
    <source>
        <dbReference type="ARBA" id="ARBA00023033"/>
    </source>
</evidence>
<evidence type="ECO:0000313" key="10">
    <source>
        <dbReference type="EMBL" id="GBE85951.1"/>
    </source>
</evidence>
<comment type="pathway">
    <text evidence="2">Secondary metabolite biosynthesis.</text>
</comment>
<gene>
    <name evidence="10" type="ORF">SCP_0804750</name>
</gene>
<dbReference type="GO" id="GO:0016705">
    <property type="term" value="F:oxidoreductase activity, acting on paired donors, with incorporation or reduction of molecular oxygen"/>
    <property type="evidence" value="ECO:0007669"/>
    <property type="project" value="InterPro"/>
</dbReference>
<name>A0A401GUP3_9APHY</name>
<dbReference type="PRINTS" id="PR00385">
    <property type="entry name" value="P450"/>
</dbReference>
<dbReference type="GO" id="GO:0004497">
    <property type="term" value="F:monooxygenase activity"/>
    <property type="evidence" value="ECO:0007669"/>
    <property type="project" value="UniProtKB-KW"/>
</dbReference>
<comment type="caution">
    <text evidence="10">The sequence shown here is derived from an EMBL/GenBank/DDBJ whole genome shotgun (WGS) entry which is preliminary data.</text>
</comment>
<sequence>MIVTIYHLPQRHLSQPNFALVPVSSVVFGWAKHLYKLGGRSSKTITPSDYLQRLSQYLVLVTMSPLDNLLGPPSNSFWFGHLSRFMTRHGWEFQMDVAQNYGPVVNLKGFLGQPILYVYDPKALHNIIVKDHYIYEEPPAFLTSNHLNFGPSLLSTVGDVHRKQRKMLNPVFSIAHMRHMLPIFYKVVGNLSAAMGSRVTDGPQELDMLGWMGRTALELIGQGGLGYSFDPLVRDAADEYGNALKEFLPVLFSLDLLLPSLPYLVRIGSPAFRRRVVNMIPSRRVQRMKAIIDTMYRRSQEIFNAKKAALAAGDKAVTQQVGEGKDIMSILIRANMDAKLDEDKLSEEELLAQMSTLTFAATDTTSNTLARILGLLAEHTEVQERLRHEILTASRGVQPLTYDELMGLPYLDAVCRETMRVHPPVTILSRQARKDIILPFSQPIRGKNGQLMSEILVPNGTQIFLGITGSNLNKALWGEDALEWKPKRWLSPLPDAVTDAHIPGVYSHLMSFLGGGRACIGFKFSEMELKVVLTTLLPKFTFELSGKPIVWNMAGVRYPTVGKENSKPEMPLKVGLYKTPTA</sequence>
<evidence type="ECO:0000256" key="9">
    <source>
        <dbReference type="PIRSR" id="PIRSR602401-1"/>
    </source>
</evidence>
<keyword evidence="4 9" id="KW-0349">Heme</keyword>
<evidence type="ECO:0000256" key="4">
    <source>
        <dbReference type="ARBA" id="ARBA00022617"/>
    </source>
</evidence>
<keyword evidence="6" id="KW-0560">Oxidoreductase</keyword>
<dbReference type="InParanoid" id="A0A401GUP3"/>
<dbReference type="PANTHER" id="PTHR24305">
    <property type="entry name" value="CYTOCHROME P450"/>
    <property type="match status" value="1"/>
</dbReference>
<evidence type="ECO:0000256" key="3">
    <source>
        <dbReference type="ARBA" id="ARBA00010617"/>
    </source>
</evidence>
<dbReference type="InterPro" id="IPR002401">
    <property type="entry name" value="Cyt_P450_E_grp-I"/>
</dbReference>
<feature type="binding site" description="axial binding residue" evidence="9">
    <location>
        <position position="519"/>
    </location>
    <ligand>
        <name>heme</name>
        <dbReference type="ChEBI" id="CHEBI:30413"/>
    </ligand>
    <ligandPart>
        <name>Fe</name>
        <dbReference type="ChEBI" id="CHEBI:18248"/>
    </ligandPart>
</feature>
<dbReference type="Gene3D" id="1.10.630.10">
    <property type="entry name" value="Cytochrome P450"/>
    <property type="match status" value="1"/>
</dbReference>
<keyword evidence="11" id="KW-1185">Reference proteome</keyword>
<dbReference type="GO" id="GO:0020037">
    <property type="term" value="F:heme binding"/>
    <property type="evidence" value="ECO:0007669"/>
    <property type="project" value="InterPro"/>
</dbReference>
<evidence type="ECO:0000256" key="5">
    <source>
        <dbReference type="ARBA" id="ARBA00022723"/>
    </source>
</evidence>
<evidence type="ECO:0000256" key="6">
    <source>
        <dbReference type="ARBA" id="ARBA00023002"/>
    </source>
</evidence>
<keyword evidence="8" id="KW-0503">Monooxygenase</keyword>
<dbReference type="InterPro" id="IPR050121">
    <property type="entry name" value="Cytochrome_P450_monoxygenase"/>
</dbReference>
<reference evidence="10 11" key="1">
    <citation type="journal article" date="2018" name="Sci. Rep.">
        <title>Genome sequence of the cauliflower mushroom Sparassis crispa (Hanabiratake) and its association with beneficial usage.</title>
        <authorList>
            <person name="Kiyama R."/>
            <person name="Furutani Y."/>
            <person name="Kawaguchi K."/>
            <person name="Nakanishi T."/>
        </authorList>
    </citation>
    <scope>NUCLEOTIDE SEQUENCE [LARGE SCALE GENOMIC DNA]</scope>
</reference>
<dbReference type="CDD" id="cd11069">
    <property type="entry name" value="CYP_FUM15-like"/>
    <property type="match status" value="1"/>
</dbReference>
<evidence type="ECO:0000256" key="7">
    <source>
        <dbReference type="ARBA" id="ARBA00023004"/>
    </source>
</evidence>
<dbReference type="Pfam" id="PF00067">
    <property type="entry name" value="p450"/>
    <property type="match status" value="1"/>
</dbReference>
<dbReference type="InterPro" id="IPR001128">
    <property type="entry name" value="Cyt_P450"/>
</dbReference>
<evidence type="ECO:0000313" key="11">
    <source>
        <dbReference type="Proteomes" id="UP000287166"/>
    </source>
</evidence>
<keyword evidence="7 9" id="KW-0408">Iron</keyword>
<comment type="similarity">
    <text evidence="3">Belongs to the cytochrome P450 family.</text>
</comment>
<evidence type="ECO:0000256" key="1">
    <source>
        <dbReference type="ARBA" id="ARBA00001971"/>
    </source>
</evidence>
<evidence type="ECO:0000256" key="2">
    <source>
        <dbReference type="ARBA" id="ARBA00005179"/>
    </source>
</evidence>
<accession>A0A401GUP3</accession>
<protein>
    <submittedName>
        <fullName evidence="10">Docosahexaenoic acid omega-hydroxylase CYP4F3</fullName>
    </submittedName>
</protein>
<dbReference type="RefSeq" id="XP_027616864.1">
    <property type="nucleotide sequence ID" value="XM_027761063.1"/>
</dbReference>
<dbReference type="InterPro" id="IPR036396">
    <property type="entry name" value="Cyt_P450_sf"/>
</dbReference>
<dbReference type="GO" id="GO:0005506">
    <property type="term" value="F:iron ion binding"/>
    <property type="evidence" value="ECO:0007669"/>
    <property type="project" value="InterPro"/>
</dbReference>
<dbReference type="GeneID" id="38782868"/>
<dbReference type="PANTHER" id="PTHR24305:SF166">
    <property type="entry name" value="CYTOCHROME P450 12A4, MITOCHONDRIAL-RELATED"/>
    <property type="match status" value="1"/>
</dbReference>
<dbReference type="SUPFAM" id="SSF48264">
    <property type="entry name" value="Cytochrome P450"/>
    <property type="match status" value="1"/>
</dbReference>
<organism evidence="10 11">
    <name type="scientific">Sparassis crispa</name>
    <dbReference type="NCBI Taxonomy" id="139825"/>
    <lineage>
        <taxon>Eukaryota</taxon>
        <taxon>Fungi</taxon>
        <taxon>Dikarya</taxon>
        <taxon>Basidiomycota</taxon>
        <taxon>Agaricomycotina</taxon>
        <taxon>Agaricomycetes</taxon>
        <taxon>Polyporales</taxon>
        <taxon>Sparassidaceae</taxon>
        <taxon>Sparassis</taxon>
    </lineage>
</organism>
<keyword evidence="5 9" id="KW-0479">Metal-binding</keyword>
<dbReference type="STRING" id="139825.A0A401GUP3"/>
<proteinExistence type="inferred from homology"/>
<dbReference type="AlphaFoldDB" id="A0A401GUP3"/>
<dbReference type="OrthoDB" id="1470350at2759"/>
<dbReference type="PRINTS" id="PR00463">
    <property type="entry name" value="EP450I"/>
</dbReference>